<dbReference type="AlphaFoldDB" id="S9VVK3"/>
<dbReference type="HOGENOM" id="CLU_464729_0_0_1"/>
<dbReference type="InterPro" id="IPR019412">
    <property type="entry name" value="IML2/TPR_39"/>
</dbReference>
<dbReference type="PANTHER" id="PTHR31859:SF1">
    <property type="entry name" value="TETRATRICOPEPTIDE REPEAT PROTEIN 39C"/>
    <property type="match status" value="1"/>
</dbReference>
<name>S9VVK3_SCHCR</name>
<dbReference type="OMA" id="CCMLQHA"/>
<organism evidence="1 2">
    <name type="scientific">Schizosaccharomyces cryophilus (strain OY26 / ATCC MYA-4695 / CBS 11777 / NBRC 106824 / NRRL Y48691)</name>
    <name type="common">Fission yeast</name>
    <dbReference type="NCBI Taxonomy" id="653667"/>
    <lineage>
        <taxon>Eukaryota</taxon>
        <taxon>Fungi</taxon>
        <taxon>Dikarya</taxon>
        <taxon>Ascomycota</taxon>
        <taxon>Taphrinomycotina</taxon>
        <taxon>Schizosaccharomycetes</taxon>
        <taxon>Schizosaccharomycetales</taxon>
        <taxon>Schizosaccharomycetaceae</taxon>
        <taxon>Schizosaccharomyces</taxon>
    </lineage>
</organism>
<dbReference type="GO" id="GO:0005741">
    <property type="term" value="C:mitochondrial outer membrane"/>
    <property type="evidence" value="ECO:0007669"/>
    <property type="project" value="TreeGrafter"/>
</dbReference>
<dbReference type="GO" id="GO:0005634">
    <property type="term" value="C:nucleus"/>
    <property type="evidence" value="ECO:0007669"/>
    <property type="project" value="TreeGrafter"/>
</dbReference>
<dbReference type="PANTHER" id="PTHR31859">
    <property type="entry name" value="TETRATRICOPEPTIDE REPEAT PROTEIN 39 FAMILY MEMBER"/>
    <property type="match status" value="1"/>
</dbReference>
<dbReference type="GO" id="GO:0005829">
    <property type="term" value="C:cytosol"/>
    <property type="evidence" value="ECO:0007669"/>
    <property type="project" value="TreeGrafter"/>
</dbReference>
<dbReference type="OrthoDB" id="2154985at2759"/>
<evidence type="ECO:0000313" key="1">
    <source>
        <dbReference type="EMBL" id="EPY50140.1"/>
    </source>
</evidence>
<sequence>MVNLKKFAPIPEFSKKEQSNYEYEKDEYPALLERLMACLDSVINDDYNAYKATLEENSVEMHALDASQYFYIALLELQPHVIHQARDTIERSEHVYEDLRGTVENSNDNIGNYPPGMELQVFSSTLSLMDTILGFLGGSLLDSMKATYRLRTTYNSFMKLLENVRKVQQEKDSGMITVNAGNAAFVDEIVESGSMAGYGILNFLVSMFPPSYSRIISFICFNPSRKEALEGLWKSSMYNNVLGAISLVTLFTFYGMIQSIASISLFNLGAELNQLENFIQRFKARYNKSVLWQAMELKISLLTGNPEKAINIGNQTITTSADQLINLKSFDMAMAYVCVRDFKNASKQFLILEEKNSWFRGMNRFFAGCCMLQHAKELEKIKNADRDEYIAFVEDGENLLVNALSCLQEKEKKSLLPMEKFSIRKVLKWKGKAKAEKKTLLQVISVPPYIQFLYSFVVCTLGFKGYAASYKQDLLESECHDEADLALRDLLLAVIDRMQNEHESSKARLTGILQLNQNVLFQEDKDFWVIPYAYYELAASNWFMYGMKAEGEVRHLVKKAESFQGYDLEERMGILAKIAYQTLDSAD</sequence>
<keyword evidence="2" id="KW-1185">Reference proteome</keyword>
<dbReference type="eggNOG" id="KOG3783">
    <property type="taxonomic scope" value="Eukaryota"/>
</dbReference>
<dbReference type="Proteomes" id="UP000015464">
    <property type="component" value="Unassembled WGS sequence"/>
</dbReference>
<proteinExistence type="predicted"/>
<evidence type="ECO:0000313" key="2">
    <source>
        <dbReference type="Proteomes" id="UP000015464"/>
    </source>
</evidence>
<protein>
    <submittedName>
        <fullName evidence="1">Outer membrane protein</fullName>
    </submittedName>
</protein>
<dbReference type="GeneID" id="25035232"/>
<dbReference type="EMBL" id="KE546993">
    <property type="protein sequence ID" value="EPY50140.1"/>
    <property type="molecule type" value="Genomic_DNA"/>
</dbReference>
<reference evidence="1 2" key="1">
    <citation type="journal article" date="2011" name="Science">
        <title>Comparative functional genomics of the fission yeasts.</title>
        <authorList>
            <person name="Rhind N."/>
            <person name="Chen Z."/>
            <person name="Yassour M."/>
            <person name="Thompson D.A."/>
            <person name="Haas B.J."/>
            <person name="Habib N."/>
            <person name="Wapinski I."/>
            <person name="Roy S."/>
            <person name="Lin M.F."/>
            <person name="Heiman D.I."/>
            <person name="Young S.K."/>
            <person name="Furuya K."/>
            <person name="Guo Y."/>
            <person name="Pidoux A."/>
            <person name="Chen H.M."/>
            <person name="Robbertse B."/>
            <person name="Goldberg J.M."/>
            <person name="Aoki K."/>
            <person name="Bayne E.H."/>
            <person name="Berlin A.M."/>
            <person name="Desjardins C.A."/>
            <person name="Dobbs E."/>
            <person name="Dukaj L."/>
            <person name="Fan L."/>
            <person name="FitzGerald M.G."/>
            <person name="French C."/>
            <person name="Gujja S."/>
            <person name="Hansen K."/>
            <person name="Keifenheim D."/>
            <person name="Levin J.Z."/>
            <person name="Mosher R.A."/>
            <person name="Mueller C.A."/>
            <person name="Pfiffner J."/>
            <person name="Priest M."/>
            <person name="Russ C."/>
            <person name="Smialowska A."/>
            <person name="Swoboda P."/>
            <person name="Sykes S.M."/>
            <person name="Vaughn M."/>
            <person name="Vengrova S."/>
            <person name="Yoder R."/>
            <person name="Zeng Q."/>
            <person name="Allshire R."/>
            <person name="Baulcombe D."/>
            <person name="Birren B.W."/>
            <person name="Brown W."/>
            <person name="Ekwall K."/>
            <person name="Kellis M."/>
            <person name="Leatherwood J."/>
            <person name="Levin H."/>
            <person name="Margalit H."/>
            <person name="Martienssen R."/>
            <person name="Nieduszynski C.A."/>
            <person name="Spatafora J.W."/>
            <person name="Friedman N."/>
            <person name="Dalgaard J.Z."/>
            <person name="Baumann P."/>
            <person name="Niki H."/>
            <person name="Regev A."/>
            <person name="Nusbaum C."/>
        </authorList>
    </citation>
    <scope>NUCLEOTIDE SEQUENCE [LARGE SCALE GENOMIC DNA]</scope>
    <source>
        <strain evidence="2">OY26 / ATCC MYA-4695 / CBS 11777 / NBRC 106824 / NRRL Y48691</strain>
    </source>
</reference>
<dbReference type="Pfam" id="PF10300">
    <property type="entry name" value="Iml2-TPR_39"/>
    <property type="match status" value="1"/>
</dbReference>
<accession>S9VVK3</accession>
<gene>
    <name evidence="1" type="ORF">SPOG_00901</name>
</gene>
<dbReference type="RefSeq" id="XP_013024626.1">
    <property type="nucleotide sequence ID" value="XM_013169172.1"/>
</dbReference>